<organism evidence="1 2">
    <name type="scientific">Thermococcus peptonophilus</name>
    <dbReference type="NCBI Taxonomy" id="53952"/>
    <lineage>
        <taxon>Archaea</taxon>
        <taxon>Methanobacteriati</taxon>
        <taxon>Methanobacteriota</taxon>
        <taxon>Thermococci</taxon>
        <taxon>Thermococcales</taxon>
        <taxon>Thermococcaceae</taxon>
        <taxon>Thermococcus</taxon>
    </lineage>
</organism>
<proteinExistence type="predicted"/>
<protein>
    <submittedName>
        <fullName evidence="1">Uncharacterized protein</fullName>
    </submittedName>
</protein>
<keyword evidence="2" id="KW-1185">Reference proteome</keyword>
<name>A0A142CXP3_9EURY</name>
<dbReference type="STRING" id="53952.A0127_07365"/>
<dbReference type="AlphaFoldDB" id="A0A142CXP3"/>
<accession>A0A142CXP3</accession>
<gene>
    <name evidence="1" type="ORF">A0127_07365</name>
</gene>
<reference evidence="2" key="1">
    <citation type="submission" date="2016-03" db="EMBL/GenBank/DDBJ databases">
        <authorList>
            <person name="Oger P.M."/>
        </authorList>
    </citation>
    <scope>NUCLEOTIDE SEQUENCE [LARGE SCALE GENOMIC DNA]</scope>
    <source>
        <strain evidence="2">OG-1</strain>
    </source>
</reference>
<evidence type="ECO:0000313" key="1">
    <source>
        <dbReference type="EMBL" id="AMQ19545.1"/>
    </source>
</evidence>
<dbReference type="EMBL" id="CP014750">
    <property type="protein sequence ID" value="AMQ19545.1"/>
    <property type="molecule type" value="Genomic_DNA"/>
</dbReference>
<sequence length="139" mass="15912">MPEEHIITKVSELSTPKCPVCGSTLVVRIGYITKSNGLKVQRFKCKMCGRTFTELEGTPLKGVHDIKLTLLVAYLMLHLRLEPNTIARITGKPYTTVKRISRKVIEHRRFFENILAVLLDAADYSETYWHRAKSANEYC</sequence>
<evidence type="ECO:0000313" key="2">
    <source>
        <dbReference type="Proteomes" id="UP000073604"/>
    </source>
</evidence>
<dbReference type="OrthoDB" id="86086at2157"/>
<dbReference type="KEGG" id="tpep:A0127_07365"/>
<dbReference type="Proteomes" id="UP000073604">
    <property type="component" value="Chromosome"/>
</dbReference>